<sequence length="703" mass="77960">MLMLRLELPWLLRSKDVHVNANAKADVDAFNDEYAQVDVANLPIIFFIGNSRDLNHITSSRSSCGPRSLLLGAGFARLRRRKSAIGNEGNSGKKRRGEGRSKARFQHHLHNSVIQVVFVNKMNMYSGYLDLDHCPPPLALPAGGDKASTSKPSLTFFCLSTVLRRSHRFFKFPVADRRFFVVPLFAPYPIIHLNWILVLAQCYKLIMDLKVKRINWVGNIYQKFEAVCQEVDDIVGQDAVKYLENQVQNVGDSVKKLYSGVVHELLPFPNLVSSKDEAHSAALTNNIGSSVELVGDDKDNKKWDEENPINNFIDSLSDSNAIDIANNQQAGAPIQHNLVNQVSDETCSDSLEVEVEDSYMTQEEVGDDSGETLEAKKGNLHRSIGEIVVESVSKPMNVISVKEKGTLEFSIHSESYSGSSDSGFVVPIRTKDNIDVNVEQNSSLTVEENAMNSSSSQMLNSPSLDEKESNEVSLFSELSDVVDEDTHGILAEVSPAASSVSCERPITKMEPLCLENSLNSDSLYSKSLESYSFEIEPCKNNSGDTTLCVSDSSMMHVCCESSPHGAGQIMESQDGPVLSCCCQSMESNDESLVSSIGSSLEDVQLNDDPKLEESCVFVDDSELYAVSCRAQKLRSYKKRIQDAFTSKKRLAKEYEQLAIWYGDTDIEPSQGFSQTLLPFSSKTYVNSKNLQLQHASEPEWELL</sequence>
<dbReference type="EMBL" id="JAYMYQ010000009">
    <property type="protein sequence ID" value="KAK7313121.1"/>
    <property type="molecule type" value="Genomic_DNA"/>
</dbReference>
<reference evidence="1 2" key="1">
    <citation type="submission" date="2024-01" db="EMBL/GenBank/DDBJ databases">
        <title>The genomes of 5 underutilized Papilionoideae crops provide insights into root nodulation and disease resistanc.</title>
        <authorList>
            <person name="Jiang F."/>
        </authorList>
    </citation>
    <scope>NUCLEOTIDE SEQUENCE [LARGE SCALE GENOMIC DNA]</scope>
    <source>
        <strain evidence="1">LVBAO_FW01</strain>
        <tissue evidence="1">Leaves</tissue>
    </source>
</reference>
<dbReference type="InterPro" id="IPR053273">
    <property type="entry name" value="CST_Regulator"/>
</dbReference>
<dbReference type="Proteomes" id="UP001367508">
    <property type="component" value="Unassembled WGS sequence"/>
</dbReference>
<keyword evidence="2" id="KW-1185">Reference proteome</keyword>
<organism evidence="1 2">
    <name type="scientific">Canavalia gladiata</name>
    <name type="common">Sword bean</name>
    <name type="synonym">Dolichos gladiatus</name>
    <dbReference type="NCBI Taxonomy" id="3824"/>
    <lineage>
        <taxon>Eukaryota</taxon>
        <taxon>Viridiplantae</taxon>
        <taxon>Streptophyta</taxon>
        <taxon>Embryophyta</taxon>
        <taxon>Tracheophyta</taxon>
        <taxon>Spermatophyta</taxon>
        <taxon>Magnoliopsida</taxon>
        <taxon>eudicotyledons</taxon>
        <taxon>Gunneridae</taxon>
        <taxon>Pentapetalae</taxon>
        <taxon>rosids</taxon>
        <taxon>fabids</taxon>
        <taxon>Fabales</taxon>
        <taxon>Fabaceae</taxon>
        <taxon>Papilionoideae</taxon>
        <taxon>50 kb inversion clade</taxon>
        <taxon>NPAAA clade</taxon>
        <taxon>indigoferoid/millettioid clade</taxon>
        <taxon>Phaseoleae</taxon>
        <taxon>Canavalia</taxon>
    </lineage>
</organism>
<dbReference type="AlphaFoldDB" id="A0AAN9KAY7"/>
<protein>
    <submittedName>
        <fullName evidence="1">Uncharacterized protein</fullName>
    </submittedName>
</protein>
<dbReference type="GO" id="GO:0006950">
    <property type="term" value="P:response to stress"/>
    <property type="evidence" value="ECO:0007669"/>
    <property type="project" value="TreeGrafter"/>
</dbReference>
<accession>A0AAN9KAY7</accession>
<dbReference type="PANTHER" id="PTHR34659:SF1">
    <property type="entry name" value="PROTEIN EGT2"/>
    <property type="match status" value="1"/>
</dbReference>
<name>A0AAN9KAY7_CANGL</name>
<evidence type="ECO:0000313" key="1">
    <source>
        <dbReference type="EMBL" id="KAK7313121.1"/>
    </source>
</evidence>
<comment type="caution">
    <text evidence="1">The sequence shown here is derived from an EMBL/GenBank/DDBJ whole genome shotgun (WGS) entry which is preliminary data.</text>
</comment>
<dbReference type="PANTHER" id="PTHR34659">
    <property type="entry name" value="BNAA05G11610D PROTEIN"/>
    <property type="match status" value="1"/>
</dbReference>
<proteinExistence type="predicted"/>
<dbReference type="GO" id="GO:0005776">
    <property type="term" value="C:autophagosome"/>
    <property type="evidence" value="ECO:0007669"/>
    <property type="project" value="TreeGrafter"/>
</dbReference>
<dbReference type="GO" id="GO:0061908">
    <property type="term" value="C:phagophore"/>
    <property type="evidence" value="ECO:0007669"/>
    <property type="project" value="TreeGrafter"/>
</dbReference>
<gene>
    <name evidence="1" type="ORF">VNO77_37549</name>
</gene>
<evidence type="ECO:0000313" key="2">
    <source>
        <dbReference type="Proteomes" id="UP001367508"/>
    </source>
</evidence>